<evidence type="ECO:0000256" key="1">
    <source>
        <dbReference type="ARBA" id="ARBA00004651"/>
    </source>
</evidence>
<evidence type="ECO:0000256" key="6">
    <source>
        <dbReference type="ARBA" id="ARBA00023136"/>
    </source>
</evidence>
<evidence type="ECO:0000256" key="7">
    <source>
        <dbReference type="SAM" id="Phobius"/>
    </source>
</evidence>
<dbReference type="PANTHER" id="PTHR43549:SF3">
    <property type="entry name" value="MULTIDRUG RESISTANCE PROTEIN YPNP-RELATED"/>
    <property type="match status" value="1"/>
</dbReference>
<dbReference type="PIRSF" id="PIRSF006603">
    <property type="entry name" value="DinF"/>
    <property type="match status" value="1"/>
</dbReference>
<dbReference type="PANTHER" id="PTHR43549">
    <property type="entry name" value="MULTIDRUG RESISTANCE PROTEIN YPNP-RELATED"/>
    <property type="match status" value="1"/>
</dbReference>
<name>A0A381PJT3_9ZZZZ</name>
<sequence>MTQSCELSTECDTILLPFCTQAEFSQSSHFQVLLTSSPTVNSSTEKTIKKQMTKDPVGPSLIHLAIPMMFGLVSIMLFNLVDTFYISLIGVRELVAISFTFPVTFTLVSFAFGIGIGASVVISRAIGEGDHHRVQRLTTDSLLLVTLIILCVAGLSFIALRSIFTLIGATDESLPLIKEYMIPWLLGVVFVVIPIVGNSAIRATGDTKTPSMIMVIAAVVNAVLDPLLIFGYGPFPALGIKGAAIATVISYFSILLAGLWVLGKRERMLTTVWPGVSGILSSWKTLLYIGIPATLTQLLFPISNAIMTRIAADLGDSTVAAFGVGTRIEALAMIGSISLSVVLIPFIGQNFGARKFGRIEDASLFSLRFALVWGFTAWVILALFSGLIAWAFTDDPEVQGFIKQFFWIVPFGFAFHGLSELVSASCNALNRPFHSTTINIMRLFLLLIPLVYLGSQIWSTTGFFVGIALGNLATGGIAWFWFRVSILPIALGNKM</sequence>
<dbReference type="NCBIfam" id="TIGR00797">
    <property type="entry name" value="matE"/>
    <property type="match status" value="1"/>
</dbReference>
<dbReference type="AlphaFoldDB" id="A0A381PJT3"/>
<keyword evidence="6 7" id="KW-0472">Membrane</keyword>
<reference evidence="8" key="1">
    <citation type="submission" date="2018-05" db="EMBL/GenBank/DDBJ databases">
        <authorList>
            <person name="Lanie J.A."/>
            <person name="Ng W.-L."/>
            <person name="Kazmierczak K.M."/>
            <person name="Andrzejewski T.M."/>
            <person name="Davidsen T.M."/>
            <person name="Wayne K.J."/>
            <person name="Tettelin H."/>
            <person name="Glass J.I."/>
            <person name="Rusch D."/>
            <person name="Podicherti R."/>
            <person name="Tsui H.-C.T."/>
            <person name="Winkler M.E."/>
        </authorList>
    </citation>
    <scope>NUCLEOTIDE SEQUENCE</scope>
</reference>
<comment type="subcellular location">
    <subcellularLocation>
        <location evidence="1">Cell membrane</location>
        <topology evidence="1">Multi-pass membrane protein</topology>
    </subcellularLocation>
</comment>
<feature type="transmembrane region" description="Helical" evidence="7">
    <location>
        <begin position="101"/>
        <end position="122"/>
    </location>
</feature>
<dbReference type="Pfam" id="PF01554">
    <property type="entry name" value="MatE"/>
    <property type="match status" value="2"/>
</dbReference>
<feature type="transmembrane region" description="Helical" evidence="7">
    <location>
        <begin position="405"/>
        <end position="428"/>
    </location>
</feature>
<keyword evidence="4 7" id="KW-0812">Transmembrane</keyword>
<dbReference type="GO" id="GO:0015297">
    <property type="term" value="F:antiporter activity"/>
    <property type="evidence" value="ECO:0007669"/>
    <property type="project" value="InterPro"/>
</dbReference>
<evidence type="ECO:0008006" key="9">
    <source>
        <dbReference type="Google" id="ProtNLM"/>
    </source>
</evidence>
<feature type="transmembrane region" description="Helical" evidence="7">
    <location>
        <begin position="330"/>
        <end position="348"/>
    </location>
</feature>
<evidence type="ECO:0000313" key="8">
    <source>
        <dbReference type="EMBL" id="SUZ67272.1"/>
    </source>
</evidence>
<feature type="transmembrane region" description="Helical" evidence="7">
    <location>
        <begin position="369"/>
        <end position="393"/>
    </location>
</feature>
<keyword evidence="3" id="KW-1003">Cell membrane</keyword>
<dbReference type="GO" id="GO:0005886">
    <property type="term" value="C:plasma membrane"/>
    <property type="evidence" value="ECO:0007669"/>
    <property type="project" value="UniProtKB-SubCell"/>
</dbReference>
<evidence type="ECO:0000256" key="3">
    <source>
        <dbReference type="ARBA" id="ARBA00022475"/>
    </source>
</evidence>
<feature type="transmembrane region" description="Helical" evidence="7">
    <location>
        <begin position="213"/>
        <end position="232"/>
    </location>
</feature>
<dbReference type="EMBL" id="UINC01001007">
    <property type="protein sequence ID" value="SUZ67272.1"/>
    <property type="molecule type" value="Genomic_DNA"/>
</dbReference>
<dbReference type="InterPro" id="IPR002528">
    <property type="entry name" value="MATE_fam"/>
</dbReference>
<feature type="transmembrane region" description="Helical" evidence="7">
    <location>
        <begin position="61"/>
        <end position="81"/>
    </location>
</feature>
<keyword evidence="5 7" id="KW-1133">Transmembrane helix</keyword>
<gene>
    <name evidence="8" type="ORF">METZ01_LOCUS20126</name>
</gene>
<evidence type="ECO:0000256" key="2">
    <source>
        <dbReference type="ARBA" id="ARBA00022448"/>
    </source>
</evidence>
<evidence type="ECO:0000256" key="4">
    <source>
        <dbReference type="ARBA" id="ARBA00022692"/>
    </source>
</evidence>
<dbReference type="InterPro" id="IPR048279">
    <property type="entry name" value="MdtK-like"/>
</dbReference>
<keyword evidence="2" id="KW-0813">Transport</keyword>
<dbReference type="GO" id="GO:0042910">
    <property type="term" value="F:xenobiotic transmembrane transporter activity"/>
    <property type="evidence" value="ECO:0007669"/>
    <property type="project" value="InterPro"/>
</dbReference>
<feature type="transmembrane region" description="Helical" evidence="7">
    <location>
        <begin position="440"/>
        <end position="458"/>
    </location>
</feature>
<feature type="transmembrane region" description="Helical" evidence="7">
    <location>
        <begin position="238"/>
        <end position="262"/>
    </location>
</feature>
<dbReference type="InterPro" id="IPR052031">
    <property type="entry name" value="Membrane_Transporter-Flippase"/>
</dbReference>
<feature type="transmembrane region" description="Helical" evidence="7">
    <location>
        <begin position="181"/>
        <end position="201"/>
    </location>
</feature>
<evidence type="ECO:0000256" key="5">
    <source>
        <dbReference type="ARBA" id="ARBA00022989"/>
    </source>
</evidence>
<protein>
    <recommendedName>
        <fullName evidence="9">MATE family efflux transporter</fullName>
    </recommendedName>
</protein>
<accession>A0A381PJT3</accession>
<feature type="transmembrane region" description="Helical" evidence="7">
    <location>
        <begin position="142"/>
        <end position="169"/>
    </location>
</feature>
<organism evidence="8">
    <name type="scientific">marine metagenome</name>
    <dbReference type="NCBI Taxonomy" id="408172"/>
    <lineage>
        <taxon>unclassified sequences</taxon>
        <taxon>metagenomes</taxon>
        <taxon>ecological metagenomes</taxon>
    </lineage>
</organism>
<feature type="transmembrane region" description="Helical" evidence="7">
    <location>
        <begin position="464"/>
        <end position="491"/>
    </location>
</feature>
<proteinExistence type="predicted"/>